<dbReference type="InterPro" id="IPR011009">
    <property type="entry name" value="Kinase-like_dom_sf"/>
</dbReference>
<keyword evidence="4" id="KW-0808">Transferase</keyword>
<dbReference type="PROSITE" id="PS00107">
    <property type="entry name" value="PROTEIN_KINASE_ATP"/>
    <property type="match status" value="1"/>
</dbReference>
<dbReference type="SUPFAM" id="SSF56112">
    <property type="entry name" value="Protein kinase-like (PK-like)"/>
    <property type="match status" value="1"/>
</dbReference>
<dbReference type="FunFam" id="3.30.200.20:FF:000124">
    <property type="entry name" value="Cyclin-dependent kinase 4"/>
    <property type="match status" value="1"/>
</dbReference>
<organism evidence="12">
    <name type="scientific">Timema shepardi</name>
    <name type="common">Walking stick</name>
    <dbReference type="NCBI Taxonomy" id="629360"/>
    <lineage>
        <taxon>Eukaryota</taxon>
        <taxon>Metazoa</taxon>
        <taxon>Ecdysozoa</taxon>
        <taxon>Arthropoda</taxon>
        <taxon>Hexapoda</taxon>
        <taxon>Insecta</taxon>
        <taxon>Pterygota</taxon>
        <taxon>Neoptera</taxon>
        <taxon>Polyneoptera</taxon>
        <taxon>Phasmatodea</taxon>
        <taxon>Timematodea</taxon>
        <taxon>Timematoidea</taxon>
        <taxon>Timematidae</taxon>
        <taxon>Timema</taxon>
    </lineage>
</organism>
<dbReference type="GO" id="GO:0007165">
    <property type="term" value="P:signal transduction"/>
    <property type="evidence" value="ECO:0007669"/>
    <property type="project" value="TreeGrafter"/>
</dbReference>
<comment type="similarity">
    <text evidence="1">Belongs to the protein kinase superfamily. CMGC Ser/Thr protein kinase family. CDC2/CDKX subfamily.</text>
</comment>
<keyword evidence="3" id="KW-0723">Serine/threonine-protein kinase</keyword>
<accession>A0A7R9G1Z2</accession>
<evidence type="ECO:0000256" key="3">
    <source>
        <dbReference type="ARBA" id="ARBA00022527"/>
    </source>
</evidence>
<evidence type="ECO:0000256" key="5">
    <source>
        <dbReference type="ARBA" id="ARBA00022741"/>
    </source>
</evidence>
<dbReference type="GO" id="GO:0010389">
    <property type="term" value="P:regulation of G2/M transition of mitotic cell cycle"/>
    <property type="evidence" value="ECO:0007669"/>
    <property type="project" value="TreeGrafter"/>
</dbReference>
<protein>
    <recommendedName>
        <fullName evidence="2">cyclin-dependent kinase</fullName>
        <ecNumber evidence="2">2.7.11.22</ecNumber>
    </recommendedName>
</protein>
<evidence type="ECO:0000256" key="10">
    <source>
        <dbReference type="PROSITE-ProRule" id="PRU10141"/>
    </source>
</evidence>
<reference evidence="12" key="1">
    <citation type="submission" date="2020-11" db="EMBL/GenBank/DDBJ databases">
        <authorList>
            <person name="Tran Van P."/>
        </authorList>
    </citation>
    <scope>NUCLEOTIDE SEQUENCE</scope>
</reference>
<dbReference type="PROSITE" id="PS50011">
    <property type="entry name" value="PROTEIN_KINASE_DOM"/>
    <property type="match status" value="1"/>
</dbReference>
<dbReference type="AlphaFoldDB" id="A0A7R9G1Z2"/>
<dbReference type="GO" id="GO:0000082">
    <property type="term" value="P:G1/S transition of mitotic cell cycle"/>
    <property type="evidence" value="ECO:0007669"/>
    <property type="project" value="TreeGrafter"/>
</dbReference>
<dbReference type="GO" id="GO:0000307">
    <property type="term" value="C:cyclin-dependent protein kinase holoenzyme complex"/>
    <property type="evidence" value="ECO:0007669"/>
    <property type="project" value="TreeGrafter"/>
</dbReference>
<gene>
    <name evidence="12" type="ORF">TSIB3V08_LOCUS7365</name>
</gene>
<dbReference type="Pfam" id="PF00069">
    <property type="entry name" value="Pkinase"/>
    <property type="match status" value="1"/>
</dbReference>
<dbReference type="GO" id="GO:0005737">
    <property type="term" value="C:cytoplasm"/>
    <property type="evidence" value="ECO:0007669"/>
    <property type="project" value="TreeGrafter"/>
</dbReference>
<dbReference type="PANTHER" id="PTHR24056">
    <property type="entry name" value="CELL DIVISION PROTEIN KINASE"/>
    <property type="match status" value="1"/>
</dbReference>
<evidence type="ECO:0000256" key="2">
    <source>
        <dbReference type="ARBA" id="ARBA00012425"/>
    </source>
</evidence>
<evidence type="ECO:0000259" key="11">
    <source>
        <dbReference type="PROSITE" id="PS50011"/>
    </source>
</evidence>
<dbReference type="PANTHER" id="PTHR24056:SF472">
    <property type="entry name" value="CYCLIN-DEPENDENT KINASE 4, ISOFORM A"/>
    <property type="match status" value="1"/>
</dbReference>
<keyword evidence="6" id="KW-0418">Kinase</keyword>
<dbReference type="InterPro" id="IPR017441">
    <property type="entry name" value="Protein_kinase_ATP_BS"/>
</dbReference>
<dbReference type="EMBL" id="OC003428">
    <property type="protein sequence ID" value="CAD7263285.1"/>
    <property type="molecule type" value="Genomic_DNA"/>
</dbReference>
<dbReference type="GO" id="GO:0005524">
    <property type="term" value="F:ATP binding"/>
    <property type="evidence" value="ECO:0007669"/>
    <property type="project" value="UniProtKB-UniRule"/>
</dbReference>
<evidence type="ECO:0000256" key="7">
    <source>
        <dbReference type="ARBA" id="ARBA00022840"/>
    </source>
</evidence>
<dbReference type="GO" id="GO:0010468">
    <property type="term" value="P:regulation of gene expression"/>
    <property type="evidence" value="ECO:0007669"/>
    <property type="project" value="TreeGrafter"/>
</dbReference>
<evidence type="ECO:0000256" key="6">
    <source>
        <dbReference type="ARBA" id="ARBA00022777"/>
    </source>
</evidence>
<dbReference type="GO" id="GO:0030332">
    <property type="term" value="F:cyclin binding"/>
    <property type="evidence" value="ECO:0007669"/>
    <property type="project" value="TreeGrafter"/>
</dbReference>
<feature type="domain" description="Protein kinase" evidence="11">
    <location>
        <begin position="169"/>
        <end position="234"/>
    </location>
</feature>
<dbReference type="InterPro" id="IPR000719">
    <property type="entry name" value="Prot_kinase_dom"/>
</dbReference>
<dbReference type="GO" id="GO:0004693">
    <property type="term" value="F:cyclin-dependent protein serine/threonine kinase activity"/>
    <property type="evidence" value="ECO:0007669"/>
    <property type="project" value="UniProtKB-EC"/>
</dbReference>
<comment type="catalytic activity">
    <reaction evidence="9">
        <text>L-seryl-[protein] + ATP = O-phospho-L-seryl-[protein] + ADP + H(+)</text>
        <dbReference type="Rhea" id="RHEA:17989"/>
        <dbReference type="Rhea" id="RHEA-COMP:9863"/>
        <dbReference type="Rhea" id="RHEA-COMP:11604"/>
        <dbReference type="ChEBI" id="CHEBI:15378"/>
        <dbReference type="ChEBI" id="CHEBI:29999"/>
        <dbReference type="ChEBI" id="CHEBI:30616"/>
        <dbReference type="ChEBI" id="CHEBI:83421"/>
        <dbReference type="ChEBI" id="CHEBI:456216"/>
        <dbReference type="EC" id="2.7.11.22"/>
    </reaction>
</comment>
<dbReference type="InterPro" id="IPR050108">
    <property type="entry name" value="CDK"/>
</dbReference>
<dbReference type="EC" id="2.7.11.22" evidence="2"/>
<evidence type="ECO:0000256" key="8">
    <source>
        <dbReference type="ARBA" id="ARBA00047811"/>
    </source>
</evidence>
<evidence type="ECO:0000256" key="1">
    <source>
        <dbReference type="ARBA" id="ARBA00006485"/>
    </source>
</evidence>
<dbReference type="GO" id="GO:0005634">
    <property type="term" value="C:nucleus"/>
    <property type="evidence" value="ECO:0007669"/>
    <property type="project" value="TreeGrafter"/>
</dbReference>
<keyword evidence="7 10" id="KW-0067">ATP-binding</keyword>
<evidence type="ECO:0000313" key="12">
    <source>
        <dbReference type="EMBL" id="CAD7263285.1"/>
    </source>
</evidence>
<feature type="binding site" evidence="10">
    <location>
        <position position="199"/>
    </location>
    <ligand>
        <name>ATP</name>
        <dbReference type="ChEBI" id="CHEBI:30616"/>
    </ligand>
</feature>
<evidence type="ECO:0000256" key="4">
    <source>
        <dbReference type="ARBA" id="ARBA00022679"/>
    </source>
</evidence>
<keyword evidence="5 10" id="KW-0547">Nucleotide-binding</keyword>
<comment type="catalytic activity">
    <reaction evidence="8">
        <text>L-threonyl-[protein] + ATP = O-phospho-L-threonyl-[protein] + ADP + H(+)</text>
        <dbReference type="Rhea" id="RHEA:46608"/>
        <dbReference type="Rhea" id="RHEA-COMP:11060"/>
        <dbReference type="Rhea" id="RHEA-COMP:11605"/>
        <dbReference type="ChEBI" id="CHEBI:15378"/>
        <dbReference type="ChEBI" id="CHEBI:30013"/>
        <dbReference type="ChEBI" id="CHEBI:30616"/>
        <dbReference type="ChEBI" id="CHEBI:61977"/>
        <dbReference type="ChEBI" id="CHEBI:456216"/>
        <dbReference type="EC" id="2.7.11.22"/>
    </reaction>
</comment>
<evidence type="ECO:0000256" key="9">
    <source>
        <dbReference type="ARBA" id="ARBA00048367"/>
    </source>
</evidence>
<proteinExistence type="inferred from homology"/>
<dbReference type="Gene3D" id="3.30.200.20">
    <property type="entry name" value="Phosphorylase Kinase, domain 1"/>
    <property type="match status" value="1"/>
</dbReference>
<sequence length="234" mass="25793">MTSLVLTDSSQLTSDSQHLDEFLRILINSPSYCYTGSGDHGCEQAAITNHLRQTLLLVNPAGIQSFGLSLIRKQLEGTNYSELTTNFCLRCSPSHCSNTNNLLYISSDTRGVRAHTRDDAEHWLRRLDVMHALAHDDKRLDQPAGGGMPGQAPTVLPDASSLFREHGNYEELGLIGNGAYGTVYKAKDLSNNGMIVALKKVRVPLTDDGVPMSTLREISLLKQLDTYDHPNIVR</sequence>
<name>A0A7R9G1Z2_TIMSH</name>